<keyword evidence="1" id="KW-0732">Signal</keyword>
<dbReference type="Proteomes" id="UP000076609">
    <property type="component" value="Unassembled WGS sequence"/>
</dbReference>
<sequence length="180" mass="19197">MHKSWMAAALVAMVAAPVVAQSAEDMAAKVINAPMPASLNVYGLPKPPLTRVKEVDGGKVIRLAIPGADKDAWKIQLQSPTTEPVKQGDRLVLAFHARAHGMAPGTKARIAVAGIQLNKEPYSQVIGGPIEVGEAFEFHQVTGKADRDYAAGELMASLQLATGKQVFEFGPMFVINLDKK</sequence>
<accession>A0ABR5YA25</accession>
<evidence type="ECO:0000256" key="1">
    <source>
        <dbReference type="SAM" id="SignalP"/>
    </source>
</evidence>
<comment type="caution">
    <text evidence="2">The sequence shown here is derived from an EMBL/GenBank/DDBJ whole genome shotgun (WGS) entry which is preliminary data.</text>
</comment>
<organism evidence="2 3">
    <name type="scientific">Sphingomonas hankookensis</name>
    <dbReference type="NCBI Taxonomy" id="563996"/>
    <lineage>
        <taxon>Bacteria</taxon>
        <taxon>Pseudomonadati</taxon>
        <taxon>Pseudomonadota</taxon>
        <taxon>Alphaproteobacteria</taxon>
        <taxon>Sphingomonadales</taxon>
        <taxon>Sphingomonadaceae</taxon>
        <taxon>Sphingomonas</taxon>
    </lineage>
</organism>
<keyword evidence="3" id="KW-1185">Reference proteome</keyword>
<dbReference type="Gene3D" id="2.60.120.260">
    <property type="entry name" value="Galactose-binding domain-like"/>
    <property type="match status" value="1"/>
</dbReference>
<gene>
    <name evidence="2" type="ORF">AVT10_05275</name>
</gene>
<name>A0ABR5YA25_9SPHN</name>
<dbReference type="RefSeq" id="WP_066692428.1">
    <property type="nucleotide sequence ID" value="NZ_CP117025.1"/>
</dbReference>
<feature type="chain" id="PRO_5045796084" evidence="1">
    <location>
        <begin position="21"/>
        <end position="180"/>
    </location>
</feature>
<evidence type="ECO:0000313" key="3">
    <source>
        <dbReference type="Proteomes" id="UP000076609"/>
    </source>
</evidence>
<protein>
    <submittedName>
        <fullName evidence="2">Uncharacterized protein</fullName>
    </submittedName>
</protein>
<proteinExistence type="predicted"/>
<reference evidence="3" key="1">
    <citation type="submission" date="2016-01" db="EMBL/GenBank/DDBJ databases">
        <title>Draft genome of Chromobacterium sp. F49.</title>
        <authorList>
            <person name="Hong K.W."/>
        </authorList>
    </citation>
    <scope>NUCLEOTIDE SEQUENCE [LARGE SCALE GENOMIC DNA]</scope>
    <source>
        <strain evidence="3">CN3</strain>
    </source>
</reference>
<feature type="signal peptide" evidence="1">
    <location>
        <begin position="1"/>
        <end position="20"/>
    </location>
</feature>
<evidence type="ECO:0000313" key="2">
    <source>
        <dbReference type="EMBL" id="KZE11650.1"/>
    </source>
</evidence>
<dbReference type="EMBL" id="LQQO01000034">
    <property type="protein sequence ID" value="KZE11650.1"/>
    <property type="molecule type" value="Genomic_DNA"/>
</dbReference>